<evidence type="ECO:0000256" key="1">
    <source>
        <dbReference type="SAM" id="MobiDB-lite"/>
    </source>
</evidence>
<dbReference type="KEGG" id="cpsk:Q0N40_08800"/>
<dbReference type="AlphaFoldDB" id="A0AAU0Q0D2"/>
<reference evidence="2 3" key="1">
    <citation type="submission" date="2023-10" db="EMBL/GenBank/DDBJ databases">
        <title>complete genome sequence of Corynebacterium pseudokroppenstedtii P15-C1.</title>
        <authorList>
            <person name="Bruggemann H."/>
            <person name="Poehlein A."/>
        </authorList>
    </citation>
    <scope>NUCLEOTIDE SEQUENCE [LARGE SCALE GENOMIC DNA]</scope>
    <source>
        <strain evidence="2 3">P15_C1</strain>
    </source>
</reference>
<keyword evidence="3" id="KW-1185">Reference proteome</keyword>
<accession>A0AAU0Q0D2</accession>
<dbReference type="EMBL" id="CP137757">
    <property type="protein sequence ID" value="WPF24623.1"/>
    <property type="molecule type" value="Genomic_DNA"/>
</dbReference>
<evidence type="ECO:0000313" key="2">
    <source>
        <dbReference type="EMBL" id="WPF24623.1"/>
    </source>
</evidence>
<protein>
    <submittedName>
        <fullName evidence="2">Uncharacterized protein</fullName>
    </submittedName>
</protein>
<evidence type="ECO:0000313" key="3">
    <source>
        <dbReference type="Proteomes" id="UP001174314"/>
    </source>
</evidence>
<dbReference type="RefSeq" id="WP_204087501.1">
    <property type="nucleotide sequence ID" value="NZ_CP137757.1"/>
</dbReference>
<gene>
    <name evidence="2" type="ORF">Q0N40_08800</name>
</gene>
<feature type="region of interest" description="Disordered" evidence="1">
    <location>
        <begin position="21"/>
        <end position="67"/>
    </location>
</feature>
<feature type="compositionally biased region" description="Polar residues" evidence="1">
    <location>
        <begin position="22"/>
        <end position="33"/>
    </location>
</feature>
<dbReference type="Proteomes" id="UP001174314">
    <property type="component" value="Chromosome"/>
</dbReference>
<name>A0AAU0Q0D2_9CORY</name>
<organism evidence="2 3">
    <name type="scientific">Corynebacterium pseudokroppenstedtii</name>
    <dbReference type="NCBI Taxonomy" id="2804917"/>
    <lineage>
        <taxon>Bacteria</taxon>
        <taxon>Bacillati</taxon>
        <taxon>Actinomycetota</taxon>
        <taxon>Actinomycetes</taxon>
        <taxon>Mycobacteriales</taxon>
        <taxon>Corynebacteriaceae</taxon>
        <taxon>Corynebacterium</taxon>
    </lineage>
</organism>
<proteinExistence type="predicted"/>
<sequence>MERRKLPASRRHHVVIDAAVASATTRCPNPSRQDITEQHRHAGLVDTQDSPARKTAGKHESRRTRTS</sequence>